<evidence type="ECO:0000313" key="1">
    <source>
        <dbReference type="EMBL" id="DAD82096.1"/>
    </source>
</evidence>
<reference evidence="1" key="1">
    <citation type="journal article" date="2021" name="Proc. Natl. Acad. Sci. U.S.A.">
        <title>A Catalog of Tens of Thousands of Viruses from Human Metagenomes Reveals Hidden Associations with Chronic Diseases.</title>
        <authorList>
            <person name="Tisza M.J."/>
            <person name="Buck C.B."/>
        </authorList>
    </citation>
    <scope>NUCLEOTIDE SEQUENCE</scope>
    <source>
        <strain evidence="1">CtNmW2</strain>
    </source>
</reference>
<proteinExistence type="predicted"/>
<protein>
    <submittedName>
        <fullName evidence="1">Uncharacterized protein</fullName>
    </submittedName>
</protein>
<sequence>MWSDAKKKACELAACKKYYKNWFTCSPCQFNLLFHIVMGE</sequence>
<name>A0A8S5MIS8_9CAUD</name>
<organism evidence="1">
    <name type="scientific">Siphoviridae sp. ctNmW2</name>
    <dbReference type="NCBI Taxonomy" id="2826306"/>
    <lineage>
        <taxon>Viruses</taxon>
        <taxon>Duplodnaviria</taxon>
        <taxon>Heunggongvirae</taxon>
        <taxon>Uroviricota</taxon>
        <taxon>Caudoviricetes</taxon>
    </lineage>
</organism>
<dbReference type="EMBL" id="BK014912">
    <property type="protein sequence ID" value="DAD82096.1"/>
    <property type="molecule type" value="Genomic_DNA"/>
</dbReference>
<accession>A0A8S5MIS8</accession>